<evidence type="ECO:0000256" key="5">
    <source>
        <dbReference type="ARBA" id="ARBA00022777"/>
    </source>
</evidence>
<dbReference type="AlphaFoldDB" id="A0A9R0JNQ7"/>
<dbReference type="InterPro" id="IPR011009">
    <property type="entry name" value="Kinase-like_dom_sf"/>
</dbReference>
<reference evidence="13" key="1">
    <citation type="journal article" date="2021" name="Nat. Commun.">
        <title>Genomic analyses provide insights into spinach domestication and the genetic basis of agronomic traits.</title>
        <authorList>
            <person name="Cai X."/>
            <person name="Sun X."/>
            <person name="Xu C."/>
            <person name="Sun H."/>
            <person name="Wang X."/>
            <person name="Ge C."/>
            <person name="Zhang Z."/>
            <person name="Wang Q."/>
            <person name="Fei Z."/>
            <person name="Jiao C."/>
            <person name="Wang Q."/>
        </authorList>
    </citation>
    <scope>NUCLEOTIDE SEQUENCE [LARGE SCALE GENOMIC DNA]</scope>
    <source>
        <strain evidence="13">cv. Varoflay</strain>
    </source>
</reference>
<evidence type="ECO:0000256" key="8">
    <source>
        <dbReference type="ARBA" id="ARBA00048679"/>
    </source>
</evidence>
<feature type="compositionally biased region" description="Acidic residues" evidence="11">
    <location>
        <begin position="314"/>
        <end position="329"/>
    </location>
</feature>
<comment type="similarity">
    <text evidence="10">Belongs to the protein kinase superfamily.</text>
</comment>
<dbReference type="InterPro" id="IPR000719">
    <property type="entry name" value="Prot_kinase_dom"/>
</dbReference>
<comment type="catalytic activity">
    <reaction evidence="7">
        <text>L-threonyl-[protein] + ATP = O-phospho-L-threonyl-[protein] + ADP + H(+)</text>
        <dbReference type="Rhea" id="RHEA:46608"/>
        <dbReference type="Rhea" id="RHEA-COMP:11060"/>
        <dbReference type="Rhea" id="RHEA-COMP:11605"/>
        <dbReference type="ChEBI" id="CHEBI:15378"/>
        <dbReference type="ChEBI" id="CHEBI:30013"/>
        <dbReference type="ChEBI" id="CHEBI:30616"/>
        <dbReference type="ChEBI" id="CHEBI:61977"/>
        <dbReference type="ChEBI" id="CHEBI:456216"/>
        <dbReference type="EC" id="2.7.11.1"/>
    </reaction>
</comment>
<dbReference type="PROSITE" id="PS00108">
    <property type="entry name" value="PROTEIN_KINASE_ST"/>
    <property type="match status" value="1"/>
</dbReference>
<evidence type="ECO:0000256" key="4">
    <source>
        <dbReference type="ARBA" id="ARBA00022741"/>
    </source>
</evidence>
<proteinExistence type="inferred from homology"/>
<dbReference type="GO" id="GO:0004674">
    <property type="term" value="F:protein serine/threonine kinase activity"/>
    <property type="evidence" value="ECO:0000318"/>
    <property type="project" value="GO_Central"/>
</dbReference>
<comment type="catalytic activity">
    <reaction evidence="8">
        <text>L-seryl-[protein] + ATP = O-phospho-L-seryl-[protein] + ADP + H(+)</text>
        <dbReference type="Rhea" id="RHEA:17989"/>
        <dbReference type="Rhea" id="RHEA-COMP:9863"/>
        <dbReference type="Rhea" id="RHEA-COMP:11604"/>
        <dbReference type="ChEBI" id="CHEBI:15378"/>
        <dbReference type="ChEBI" id="CHEBI:29999"/>
        <dbReference type="ChEBI" id="CHEBI:30616"/>
        <dbReference type="ChEBI" id="CHEBI:83421"/>
        <dbReference type="ChEBI" id="CHEBI:456216"/>
        <dbReference type="EC" id="2.7.11.1"/>
    </reaction>
</comment>
<feature type="compositionally biased region" description="Basic and acidic residues" evidence="11">
    <location>
        <begin position="304"/>
        <end position="313"/>
    </location>
</feature>
<dbReference type="Proteomes" id="UP000813463">
    <property type="component" value="Chromosome 6"/>
</dbReference>
<dbReference type="GO" id="GO:0009738">
    <property type="term" value="P:abscisic acid-activated signaling pathway"/>
    <property type="evidence" value="ECO:0007669"/>
    <property type="project" value="UniProtKB-ARBA"/>
</dbReference>
<organism evidence="13 14">
    <name type="scientific">Spinacia oleracea</name>
    <name type="common">Spinach</name>
    <dbReference type="NCBI Taxonomy" id="3562"/>
    <lineage>
        <taxon>Eukaryota</taxon>
        <taxon>Viridiplantae</taxon>
        <taxon>Streptophyta</taxon>
        <taxon>Embryophyta</taxon>
        <taxon>Tracheophyta</taxon>
        <taxon>Spermatophyta</taxon>
        <taxon>Magnoliopsida</taxon>
        <taxon>eudicotyledons</taxon>
        <taxon>Gunneridae</taxon>
        <taxon>Pentapetalae</taxon>
        <taxon>Caryophyllales</taxon>
        <taxon>Chenopodiaceae</taxon>
        <taxon>Chenopodioideae</taxon>
        <taxon>Anserineae</taxon>
        <taxon>Spinacia</taxon>
    </lineage>
</organism>
<evidence type="ECO:0000256" key="1">
    <source>
        <dbReference type="ARBA" id="ARBA00012513"/>
    </source>
</evidence>
<feature type="binding site" evidence="9">
    <location>
        <position position="33"/>
    </location>
    <ligand>
        <name>ATP</name>
        <dbReference type="ChEBI" id="CHEBI:30616"/>
    </ligand>
</feature>
<dbReference type="EC" id="2.7.11.1" evidence="1"/>
<dbReference type="GO" id="GO:0009414">
    <property type="term" value="P:response to water deprivation"/>
    <property type="evidence" value="ECO:0007669"/>
    <property type="project" value="UniProtKB-ARBA"/>
</dbReference>
<evidence type="ECO:0000256" key="9">
    <source>
        <dbReference type="PROSITE-ProRule" id="PRU10141"/>
    </source>
</evidence>
<evidence type="ECO:0000259" key="12">
    <source>
        <dbReference type="PROSITE" id="PS50011"/>
    </source>
</evidence>
<evidence type="ECO:0000256" key="11">
    <source>
        <dbReference type="SAM" id="MobiDB-lite"/>
    </source>
</evidence>
<dbReference type="RefSeq" id="XP_021841511.1">
    <property type="nucleotide sequence ID" value="XM_021985819.2"/>
</dbReference>
<dbReference type="CDD" id="cd14662">
    <property type="entry name" value="STKc_SnRK2"/>
    <property type="match status" value="1"/>
</dbReference>
<dbReference type="Gene3D" id="3.30.200.20">
    <property type="entry name" value="Phosphorylase Kinase, domain 1"/>
    <property type="match status" value="1"/>
</dbReference>
<dbReference type="GeneID" id="110781768"/>
<feature type="domain" description="Protein kinase" evidence="12">
    <location>
        <begin position="4"/>
        <end position="260"/>
    </location>
</feature>
<evidence type="ECO:0000256" key="3">
    <source>
        <dbReference type="ARBA" id="ARBA00022679"/>
    </source>
</evidence>
<dbReference type="FunFam" id="1.10.510.10:FF:000085">
    <property type="entry name" value="Serine/threonine-protein kinase SRK2E"/>
    <property type="match status" value="1"/>
</dbReference>
<reference evidence="14" key="2">
    <citation type="submission" date="2025-08" db="UniProtKB">
        <authorList>
            <consortium name="RefSeq"/>
        </authorList>
    </citation>
    <scope>IDENTIFICATION</scope>
    <source>
        <tissue evidence="14">Leaf</tissue>
    </source>
</reference>
<sequence>MERYEPIKEIGSGNFGVARLVIDKNSKELFAIKYIERGKKIDENVQREIINHRSLRHPNIIKFKEVFVTPTHLAIVMEYAAGGELFNRICNAGRFSEDEARFFFQQLISGVSYCHTMEICHRDLKLENTLLDGSPSPLLKICDFGYSKSGILHSQPKSTVGTPAYIAPEVLSRKEYDGKIADVWSCGVTLYVMLVGGYPFEEPEDPKNFRKTIARILGVQYTIPDYVRVSADCKHLLSRIYVANPSKRITIPEIKKHPWFIKNCPKDLVEGEKTSYKEKESDKQVQSEEEIMQIIQEARIPGEANKDAEHAETLEDDDEDDDLEAELLDSDLSGDFVSPPY</sequence>
<dbReference type="KEGG" id="soe:110781768"/>
<dbReference type="OrthoDB" id="193931at2759"/>
<keyword evidence="5 14" id="KW-0418">Kinase</keyword>
<evidence type="ECO:0000313" key="14">
    <source>
        <dbReference type="RefSeq" id="XP_021841511.1"/>
    </source>
</evidence>
<evidence type="ECO:0000313" key="13">
    <source>
        <dbReference type="Proteomes" id="UP000813463"/>
    </source>
</evidence>
<dbReference type="PANTHER" id="PTHR24343:SF558">
    <property type="entry name" value="PROTEIN KINASE DOMAIN-CONTAINING PROTEIN"/>
    <property type="match status" value="1"/>
</dbReference>
<evidence type="ECO:0000256" key="10">
    <source>
        <dbReference type="RuleBase" id="RU000304"/>
    </source>
</evidence>
<keyword evidence="13" id="KW-1185">Reference proteome</keyword>
<dbReference type="SMART" id="SM00220">
    <property type="entry name" value="S_TKc"/>
    <property type="match status" value="1"/>
</dbReference>
<evidence type="ECO:0000256" key="2">
    <source>
        <dbReference type="ARBA" id="ARBA00022527"/>
    </source>
</evidence>
<dbReference type="InterPro" id="IPR008271">
    <property type="entry name" value="Ser/Thr_kinase_AS"/>
</dbReference>
<dbReference type="PROSITE" id="PS00107">
    <property type="entry name" value="PROTEIN_KINASE_ATP"/>
    <property type="match status" value="1"/>
</dbReference>
<dbReference type="InterPro" id="IPR017441">
    <property type="entry name" value="Protein_kinase_ATP_BS"/>
</dbReference>
<keyword evidence="4 9" id="KW-0547">Nucleotide-binding</keyword>
<feature type="region of interest" description="Disordered" evidence="11">
    <location>
        <begin position="297"/>
        <end position="341"/>
    </location>
</feature>
<accession>A0A9R0JNQ7</accession>
<dbReference type="GO" id="GO:0005524">
    <property type="term" value="F:ATP binding"/>
    <property type="evidence" value="ECO:0007669"/>
    <property type="project" value="UniProtKB-UniRule"/>
</dbReference>
<dbReference type="FunFam" id="3.30.200.20:FF:000045">
    <property type="entry name" value="Serine/threonine-protein kinase SRK2E"/>
    <property type="match status" value="1"/>
</dbReference>
<dbReference type="Pfam" id="PF00069">
    <property type="entry name" value="Pkinase"/>
    <property type="match status" value="1"/>
</dbReference>
<dbReference type="Gene3D" id="1.10.510.10">
    <property type="entry name" value="Transferase(Phosphotransferase) domain 1"/>
    <property type="match status" value="1"/>
</dbReference>
<gene>
    <name evidence="14" type="primary">LOC110781768</name>
</gene>
<evidence type="ECO:0000256" key="7">
    <source>
        <dbReference type="ARBA" id="ARBA00047899"/>
    </source>
</evidence>
<keyword evidence="6 9" id="KW-0067">ATP-binding</keyword>
<dbReference type="SUPFAM" id="SSF56112">
    <property type="entry name" value="Protein kinase-like (PK-like)"/>
    <property type="match status" value="1"/>
</dbReference>
<dbReference type="PANTHER" id="PTHR24343">
    <property type="entry name" value="SERINE/THREONINE KINASE"/>
    <property type="match status" value="1"/>
</dbReference>
<name>A0A9R0JNQ7_SPIOL</name>
<keyword evidence="2 10" id="KW-0723">Serine/threonine-protein kinase</keyword>
<dbReference type="GO" id="GO:0009651">
    <property type="term" value="P:response to salt stress"/>
    <property type="evidence" value="ECO:0007669"/>
    <property type="project" value="UniProtKB-ARBA"/>
</dbReference>
<protein>
    <recommendedName>
        <fullName evidence="1">non-specific serine/threonine protein kinase</fullName>
        <ecNumber evidence="1">2.7.11.1</ecNumber>
    </recommendedName>
</protein>
<keyword evidence="3" id="KW-0808">Transferase</keyword>
<dbReference type="PROSITE" id="PS50011">
    <property type="entry name" value="PROTEIN_KINASE_DOM"/>
    <property type="match status" value="1"/>
</dbReference>
<evidence type="ECO:0000256" key="6">
    <source>
        <dbReference type="ARBA" id="ARBA00022840"/>
    </source>
</evidence>